<name>A0A1V4KYY7_PATFA</name>
<dbReference type="EMBL" id="LSYS01001150">
    <property type="protein sequence ID" value="OPJ89501.1"/>
    <property type="molecule type" value="Genomic_DNA"/>
</dbReference>
<gene>
    <name evidence="1" type="ORF">AV530_003713</name>
</gene>
<keyword evidence="2" id="KW-1185">Reference proteome</keyword>
<reference evidence="1 2" key="1">
    <citation type="submission" date="2016-02" db="EMBL/GenBank/DDBJ databases">
        <title>Band-tailed pigeon sequencing and assembly.</title>
        <authorList>
            <person name="Soares A.E."/>
            <person name="Novak B.J."/>
            <person name="Rice E.S."/>
            <person name="O'Connell B."/>
            <person name="Chang D."/>
            <person name="Weber S."/>
            <person name="Shapiro B."/>
        </authorList>
    </citation>
    <scope>NUCLEOTIDE SEQUENCE [LARGE SCALE GENOMIC DNA]</scope>
    <source>
        <strain evidence="1">BTP2013</strain>
        <tissue evidence="1">Blood</tissue>
    </source>
</reference>
<evidence type="ECO:0000313" key="1">
    <source>
        <dbReference type="EMBL" id="OPJ89501.1"/>
    </source>
</evidence>
<accession>A0A1V4KYY7</accession>
<dbReference type="OrthoDB" id="10592799at2759"/>
<proteinExistence type="predicted"/>
<organism evidence="1 2">
    <name type="scientific">Patagioenas fasciata monilis</name>
    <dbReference type="NCBI Taxonomy" id="372326"/>
    <lineage>
        <taxon>Eukaryota</taxon>
        <taxon>Metazoa</taxon>
        <taxon>Chordata</taxon>
        <taxon>Craniata</taxon>
        <taxon>Vertebrata</taxon>
        <taxon>Euteleostomi</taxon>
        <taxon>Archelosauria</taxon>
        <taxon>Archosauria</taxon>
        <taxon>Dinosauria</taxon>
        <taxon>Saurischia</taxon>
        <taxon>Theropoda</taxon>
        <taxon>Coelurosauria</taxon>
        <taxon>Aves</taxon>
        <taxon>Neognathae</taxon>
        <taxon>Neoaves</taxon>
        <taxon>Columbimorphae</taxon>
        <taxon>Columbiformes</taxon>
        <taxon>Columbidae</taxon>
        <taxon>Patagioenas</taxon>
    </lineage>
</organism>
<comment type="caution">
    <text evidence="1">The sequence shown here is derived from an EMBL/GenBank/DDBJ whole genome shotgun (WGS) entry which is preliminary data.</text>
</comment>
<dbReference type="Proteomes" id="UP000190648">
    <property type="component" value="Unassembled WGS sequence"/>
</dbReference>
<sequence>MVDAGSPEGQCPGRGPGSSVEKKLWILEFYSGFYWFSGVLSIETAVAWCPGRVSAEGADVPAFQVS</sequence>
<dbReference type="AlphaFoldDB" id="A0A1V4KYY7"/>
<protein>
    <submittedName>
        <fullName evidence="1">Uncharacterized protein</fullName>
    </submittedName>
</protein>
<evidence type="ECO:0000313" key="2">
    <source>
        <dbReference type="Proteomes" id="UP000190648"/>
    </source>
</evidence>